<sequence>MTWAALTSGGKDSILALQKALDAGMDVTYMVTVVPKNPDSYMFHSANLAAVPVIAERCGLIYVGIPSDGEKEAELLDLKNGLAALPIEGVIVGAIESEYQRSRVAAICDELGIALFAPLWKMDPLALLREVADRMDVLIVVTAADGLGENVLGKRIDDSLIDVLCKISAKRRIHIAGEGGEYESLTLAAPCFSSPVLYAGCTTELSCGRGIVHIEKFW</sequence>
<evidence type="ECO:0000313" key="2">
    <source>
        <dbReference type="EMBL" id="MDV0441692.1"/>
    </source>
</evidence>
<dbReference type="Gene3D" id="3.90.1490.10">
    <property type="entry name" value="putative n-type atp pyrophosphatase, domain 2"/>
    <property type="match status" value="1"/>
</dbReference>
<name>A0AAE4S9D8_9EURY</name>
<dbReference type="PIRSF" id="PIRSF039123">
    <property type="entry name" value="Diphthamide_synthase"/>
    <property type="match status" value="1"/>
</dbReference>
<dbReference type="RefSeq" id="WP_338094094.1">
    <property type="nucleotide sequence ID" value="NZ_JAWDKA010000004.1"/>
</dbReference>
<dbReference type="CDD" id="cd01994">
    <property type="entry name" value="AANH_PF0828-like"/>
    <property type="match status" value="1"/>
</dbReference>
<dbReference type="EMBL" id="JAWDKA010000004">
    <property type="protein sequence ID" value="MDV0441692.1"/>
    <property type="molecule type" value="Genomic_DNA"/>
</dbReference>
<reference evidence="2" key="1">
    <citation type="submission" date="2023-06" db="EMBL/GenBank/DDBJ databases">
        <title>Genome sequence of Methancorpusculaceae sp. Ag1.</title>
        <authorList>
            <person name="Protasov E."/>
            <person name="Platt K."/>
            <person name="Poehlein A."/>
            <person name="Daniel R."/>
            <person name="Brune A."/>
        </authorList>
    </citation>
    <scope>NUCLEOTIDE SEQUENCE</scope>
    <source>
        <strain evidence="2">Ag1</strain>
    </source>
</reference>
<dbReference type="PANTHER" id="PTHR12196:SF2">
    <property type="entry name" value="DIPHTHINE--AMMONIA LIGASE"/>
    <property type="match status" value="1"/>
</dbReference>
<dbReference type="InterPro" id="IPR014729">
    <property type="entry name" value="Rossmann-like_a/b/a_fold"/>
</dbReference>
<dbReference type="InterPro" id="IPR002761">
    <property type="entry name" value="Diphthami_syn_dom"/>
</dbReference>
<accession>A0AAE4S9D8</accession>
<gene>
    <name evidence="2" type="ORF">McpAg1_09000</name>
</gene>
<protein>
    <recommendedName>
        <fullName evidence="1">Diphthamide synthase domain-containing protein</fullName>
    </recommendedName>
</protein>
<dbReference type="GO" id="GO:0017183">
    <property type="term" value="P:protein histidyl modification to diphthamide"/>
    <property type="evidence" value="ECO:0007669"/>
    <property type="project" value="TreeGrafter"/>
</dbReference>
<feature type="domain" description="Diphthamide synthase" evidence="1">
    <location>
        <begin position="1"/>
        <end position="216"/>
    </location>
</feature>
<organism evidence="2 3">
    <name type="scientific">Methanorbis furvi</name>
    <dbReference type="NCBI Taxonomy" id="3028299"/>
    <lineage>
        <taxon>Archaea</taxon>
        <taxon>Methanobacteriati</taxon>
        <taxon>Methanobacteriota</taxon>
        <taxon>Stenosarchaea group</taxon>
        <taxon>Methanomicrobia</taxon>
        <taxon>Methanomicrobiales</taxon>
        <taxon>Methanocorpusculaceae</taxon>
        <taxon>Methanorbis</taxon>
    </lineage>
</organism>
<comment type="caution">
    <text evidence="2">The sequence shown here is derived from an EMBL/GenBank/DDBJ whole genome shotgun (WGS) entry which is preliminary data.</text>
</comment>
<keyword evidence="3" id="KW-1185">Reference proteome</keyword>
<evidence type="ECO:0000259" key="1">
    <source>
        <dbReference type="Pfam" id="PF01902"/>
    </source>
</evidence>
<dbReference type="PANTHER" id="PTHR12196">
    <property type="entry name" value="DOMAIN OF UNKNOWN FUNCTION 71 DUF71 -CONTAINING PROTEIN"/>
    <property type="match status" value="1"/>
</dbReference>
<proteinExistence type="predicted"/>
<dbReference type="GO" id="GO:0017178">
    <property type="term" value="F:diphthine-ammonia ligase activity"/>
    <property type="evidence" value="ECO:0007669"/>
    <property type="project" value="TreeGrafter"/>
</dbReference>
<dbReference type="InterPro" id="IPR022427">
    <property type="entry name" value="MJ0570_ATP-bd"/>
</dbReference>
<dbReference type="Proteomes" id="UP001273136">
    <property type="component" value="Unassembled WGS sequence"/>
</dbReference>
<dbReference type="InterPro" id="IPR030662">
    <property type="entry name" value="DPH6/MJ0570"/>
</dbReference>
<dbReference type="NCBIfam" id="TIGR03679">
    <property type="entry name" value="arCOG00187"/>
    <property type="match status" value="1"/>
</dbReference>
<dbReference type="SUPFAM" id="SSF52402">
    <property type="entry name" value="Adenine nucleotide alpha hydrolases-like"/>
    <property type="match status" value="1"/>
</dbReference>
<dbReference type="AlphaFoldDB" id="A0AAE4S9D8"/>
<dbReference type="Gene3D" id="3.40.50.620">
    <property type="entry name" value="HUPs"/>
    <property type="match status" value="1"/>
</dbReference>
<dbReference type="Pfam" id="PF01902">
    <property type="entry name" value="Diphthami_syn_2"/>
    <property type="match status" value="1"/>
</dbReference>
<evidence type="ECO:0000313" key="3">
    <source>
        <dbReference type="Proteomes" id="UP001273136"/>
    </source>
</evidence>
<dbReference type="NCBIfam" id="TIGR00290">
    <property type="entry name" value="MJ0570_dom"/>
    <property type="match status" value="1"/>
</dbReference>